<protein>
    <recommendedName>
        <fullName evidence="6">HAT C-terminal dimerisation domain-containing protein</fullName>
    </recommendedName>
</protein>
<dbReference type="AlphaFoldDB" id="A0AAV6XDU0"/>
<sequence length="610" mass="70260">MSKLEEEATQRRDAKNKTPSLPCSMMSSSQSSSYTMPNISNPYSLRREGYEPKKRKVAGDGLLEKAFNLRDREILDGEIARIFYSGGLPFNLARNPYFVRAFTFAANTDIKGYVPPGYNALRTKLLDKEKENTESQLEATRSTWRTRGVTLVCDEVIIQVGVANVVQVVTDNAPVCRAAGLLVEQTYPHIFWTPCVVHTLNLAMKNICAAKNTEANEVKYEECHWITQVSGSAVMIRNFIMNHSMRLSMFNEFSKLKLLAVADTRFASSIVMLKRFRLLKSQMQSMVISERWSDYRDDDVAKARLVKEKLLDDMWWDQIDYILSFTEPIYEMLRLCDTDQPSLHLVFEMWDTMIMKVKASIYRHEKKKDFEESSFWSVVKKILEDRWSKSNTPLHCLAYSLNPRCSTKEWQDEHPHLSPPQSDVEISNMRKLCFKRYFPNEDARRDVTMEFAKFIACLAEFGDADSLRDRLLIDPVLWWVSYGSTTPNIQSIAIKLFGQVSSSSCAERNWSTYSFIHSTKRNQITPQRAEDLVFVHSNLRLLSRKTPEYKQGVTKLWDVGGDIFDSLDDIGILGFADLTIDEPELESDICVDDAREENCNDDDVPFDLDK</sequence>
<dbReference type="InterPro" id="IPR007021">
    <property type="entry name" value="DUF659"/>
</dbReference>
<keyword evidence="5" id="KW-1185">Reference proteome</keyword>
<evidence type="ECO:0008006" key="6">
    <source>
        <dbReference type="Google" id="ProtNLM"/>
    </source>
</evidence>
<dbReference type="Pfam" id="PF04937">
    <property type="entry name" value="DUF659"/>
    <property type="match status" value="1"/>
</dbReference>
<evidence type="ECO:0000259" key="3">
    <source>
        <dbReference type="Pfam" id="PF05699"/>
    </source>
</evidence>
<comment type="caution">
    <text evidence="4">The sequence shown here is derived from an EMBL/GenBank/DDBJ whole genome shotgun (WGS) entry which is preliminary data.</text>
</comment>
<gene>
    <name evidence="4" type="ORF">BUALT_Bualt08G0014400</name>
</gene>
<feature type="compositionally biased region" description="Basic and acidic residues" evidence="1">
    <location>
        <begin position="1"/>
        <end position="16"/>
    </location>
</feature>
<dbReference type="InterPro" id="IPR008906">
    <property type="entry name" value="HATC_C_dom"/>
</dbReference>
<feature type="region of interest" description="Disordered" evidence="1">
    <location>
        <begin position="1"/>
        <end position="37"/>
    </location>
</feature>
<name>A0AAV6XDU0_9LAMI</name>
<dbReference type="PANTHER" id="PTHR32166">
    <property type="entry name" value="OSJNBA0013A04.12 PROTEIN"/>
    <property type="match status" value="1"/>
</dbReference>
<dbReference type="EMBL" id="WHWC01000008">
    <property type="protein sequence ID" value="KAG8377295.1"/>
    <property type="molecule type" value="Genomic_DNA"/>
</dbReference>
<feature type="compositionally biased region" description="Low complexity" evidence="1">
    <location>
        <begin position="24"/>
        <end position="33"/>
    </location>
</feature>
<dbReference type="InterPro" id="IPR012337">
    <property type="entry name" value="RNaseH-like_sf"/>
</dbReference>
<dbReference type="Proteomes" id="UP000826271">
    <property type="component" value="Unassembled WGS sequence"/>
</dbReference>
<evidence type="ECO:0000259" key="2">
    <source>
        <dbReference type="Pfam" id="PF04937"/>
    </source>
</evidence>
<accession>A0AAV6XDU0</accession>
<dbReference type="PANTHER" id="PTHR32166:SF81">
    <property type="entry name" value="OS06G0658400 PROTEIN"/>
    <property type="match status" value="1"/>
</dbReference>
<proteinExistence type="predicted"/>
<reference evidence="4" key="1">
    <citation type="submission" date="2019-10" db="EMBL/GenBank/DDBJ databases">
        <authorList>
            <person name="Zhang R."/>
            <person name="Pan Y."/>
            <person name="Wang J."/>
            <person name="Ma R."/>
            <person name="Yu S."/>
        </authorList>
    </citation>
    <scope>NUCLEOTIDE SEQUENCE</scope>
    <source>
        <strain evidence="4">LA-IB0</strain>
        <tissue evidence="4">Leaf</tissue>
    </source>
</reference>
<evidence type="ECO:0000313" key="5">
    <source>
        <dbReference type="Proteomes" id="UP000826271"/>
    </source>
</evidence>
<dbReference type="GO" id="GO:0046983">
    <property type="term" value="F:protein dimerization activity"/>
    <property type="evidence" value="ECO:0007669"/>
    <property type="project" value="InterPro"/>
</dbReference>
<feature type="domain" description="HAT C-terminal dimerisation" evidence="3">
    <location>
        <begin position="464"/>
        <end position="539"/>
    </location>
</feature>
<evidence type="ECO:0000313" key="4">
    <source>
        <dbReference type="EMBL" id="KAG8377295.1"/>
    </source>
</evidence>
<dbReference type="Pfam" id="PF05699">
    <property type="entry name" value="Dimer_Tnp_hAT"/>
    <property type="match status" value="1"/>
</dbReference>
<feature type="domain" description="DUF659" evidence="2">
    <location>
        <begin position="154"/>
        <end position="230"/>
    </location>
</feature>
<organism evidence="4 5">
    <name type="scientific">Buddleja alternifolia</name>
    <dbReference type="NCBI Taxonomy" id="168488"/>
    <lineage>
        <taxon>Eukaryota</taxon>
        <taxon>Viridiplantae</taxon>
        <taxon>Streptophyta</taxon>
        <taxon>Embryophyta</taxon>
        <taxon>Tracheophyta</taxon>
        <taxon>Spermatophyta</taxon>
        <taxon>Magnoliopsida</taxon>
        <taxon>eudicotyledons</taxon>
        <taxon>Gunneridae</taxon>
        <taxon>Pentapetalae</taxon>
        <taxon>asterids</taxon>
        <taxon>lamiids</taxon>
        <taxon>Lamiales</taxon>
        <taxon>Scrophulariaceae</taxon>
        <taxon>Buddlejeae</taxon>
        <taxon>Buddleja</taxon>
    </lineage>
</organism>
<evidence type="ECO:0000256" key="1">
    <source>
        <dbReference type="SAM" id="MobiDB-lite"/>
    </source>
</evidence>
<dbReference type="SUPFAM" id="SSF53098">
    <property type="entry name" value="Ribonuclease H-like"/>
    <property type="match status" value="1"/>
</dbReference>